<proteinExistence type="inferred from homology"/>
<dbReference type="GO" id="GO:0008115">
    <property type="term" value="F:sarcosine oxidase activity"/>
    <property type="evidence" value="ECO:0007669"/>
    <property type="project" value="TreeGrafter"/>
</dbReference>
<dbReference type="GO" id="GO:0005777">
    <property type="term" value="C:peroxisome"/>
    <property type="evidence" value="ECO:0007669"/>
    <property type="project" value="TreeGrafter"/>
</dbReference>
<dbReference type="SUPFAM" id="SSF54373">
    <property type="entry name" value="FAD-linked reductases, C-terminal domain"/>
    <property type="match status" value="1"/>
</dbReference>
<keyword evidence="4" id="KW-0274">FAD</keyword>
<gene>
    <name evidence="7" type="ORF">GBAR_LOCUS12841</name>
</gene>
<dbReference type="Gene3D" id="3.50.50.60">
    <property type="entry name" value="FAD/NAD(P)-binding domain"/>
    <property type="match status" value="1"/>
</dbReference>
<feature type="domain" description="FAD dependent oxidoreductase" evidence="6">
    <location>
        <begin position="7"/>
        <end position="304"/>
    </location>
</feature>
<evidence type="ECO:0000313" key="8">
    <source>
        <dbReference type="Proteomes" id="UP001174909"/>
    </source>
</evidence>
<dbReference type="GO" id="GO:0050660">
    <property type="term" value="F:flavin adenine dinucleotide binding"/>
    <property type="evidence" value="ECO:0007669"/>
    <property type="project" value="InterPro"/>
</dbReference>
<dbReference type="InterPro" id="IPR006076">
    <property type="entry name" value="FAD-dep_OxRdtase"/>
</dbReference>
<comment type="cofactor">
    <cofactor evidence="1">
        <name>FAD</name>
        <dbReference type="ChEBI" id="CHEBI:57692"/>
    </cofactor>
</comment>
<accession>A0AA35S2G6</accession>
<keyword evidence="5" id="KW-0560">Oxidoreductase</keyword>
<dbReference type="EMBL" id="CASHTH010001914">
    <property type="protein sequence ID" value="CAI8021709.1"/>
    <property type="molecule type" value="Genomic_DNA"/>
</dbReference>
<protein>
    <submittedName>
        <fullName evidence="7">Peroxisomal sarcosine oxidase</fullName>
    </submittedName>
</protein>
<dbReference type="GO" id="GO:0033514">
    <property type="term" value="P:L-lysine catabolic process to acetyl-CoA via L-pipecolate"/>
    <property type="evidence" value="ECO:0007669"/>
    <property type="project" value="TreeGrafter"/>
</dbReference>
<dbReference type="SUPFAM" id="SSF51905">
    <property type="entry name" value="FAD/NAD(P)-binding domain"/>
    <property type="match status" value="1"/>
</dbReference>
<keyword evidence="8" id="KW-1185">Reference proteome</keyword>
<evidence type="ECO:0000256" key="1">
    <source>
        <dbReference type="ARBA" id="ARBA00001974"/>
    </source>
</evidence>
<dbReference type="GO" id="GO:0050031">
    <property type="term" value="F:L-pipecolate oxidase activity"/>
    <property type="evidence" value="ECO:0007669"/>
    <property type="project" value="TreeGrafter"/>
</dbReference>
<reference evidence="7" key="1">
    <citation type="submission" date="2023-03" db="EMBL/GenBank/DDBJ databases">
        <authorList>
            <person name="Steffen K."/>
            <person name="Cardenas P."/>
        </authorList>
    </citation>
    <scope>NUCLEOTIDE SEQUENCE</scope>
</reference>
<dbReference type="Gene3D" id="3.30.9.10">
    <property type="entry name" value="D-Amino Acid Oxidase, subunit A, domain 2"/>
    <property type="match status" value="1"/>
</dbReference>
<evidence type="ECO:0000256" key="4">
    <source>
        <dbReference type="ARBA" id="ARBA00022827"/>
    </source>
</evidence>
<keyword evidence="3" id="KW-0285">Flavoprotein</keyword>
<evidence type="ECO:0000256" key="5">
    <source>
        <dbReference type="ARBA" id="ARBA00023002"/>
    </source>
</evidence>
<dbReference type="PANTHER" id="PTHR10961:SF46">
    <property type="entry name" value="PEROXISOMAL SARCOSINE OXIDASE"/>
    <property type="match status" value="1"/>
</dbReference>
<name>A0AA35S2G6_GEOBA</name>
<comment type="similarity">
    <text evidence="2">Belongs to the MSOX/MTOX family.</text>
</comment>
<evidence type="ECO:0000313" key="7">
    <source>
        <dbReference type="EMBL" id="CAI8021709.1"/>
    </source>
</evidence>
<sequence length="329" mass="36488">MAYKKPFYVKMMTDAFQQWSDLERRAGVTLFKNTGYLVFGKDTEEYIISNLESLRLNGIPHQTFSGLEANQRYPRQLKIPSTHKCIYEEMGGILYASRSLLAFQQEFVKLGGTILDNHQVTEIIPGDRVTVVTNRGSFKANNVVIAAGPWAPALCSSIGVDLPFKVKRVESIYWKVDNADAYSSDIFPTTFGIAHGDTFYSIPVDEYPNMVKISSAGGIWTDANNRDTESGPVTVPAVADFISSTFRGVACKPSIIDYCMYTASPDYDPVIDRHPKHKNIVIAAGFTGHGFKLSPVVGKLVAELISKDTPSHDLHPFRVSRFTTPQSSL</sequence>
<dbReference type="AlphaFoldDB" id="A0AA35S2G6"/>
<organism evidence="7 8">
    <name type="scientific">Geodia barretti</name>
    <name type="common">Barrett's horny sponge</name>
    <dbReference type="NCBI Taxonomy" id="519541"/>
    <lineage>
        <taxon>Eukaryota</taxon>
        <taxon>Metazoa</taxon>
        <taxon>Porifera</taxon>
        <taxon>Demospongiae</taxon>
        <taxon>Heteroscleromorpha</taxon>
        <taxon>Tetractinellida</taxon>
        <taxon>Astrophorina</taxon>
        <taxon>Geodiidae</taxon>
        <taxon>Geodia</taxon>
    </lineage>
</organism>
<evidence type="ECO:0000256" key="2">
    <source>
        <dbReference type="ARBA" id="ARBA00010989"/>
    </source>
</evidence>
<dbReference type="Pfam" id="PF01266">
    <property type="entry name" value="DAO"/>
    <property type="match status" value="1"/>
</dbReference>
<dbReference type="InterPro" id="IPR045170">
    <property type="entry name" value="MTOX"/>
</dbReference>
<dbReference type="InterPro" id="IPR036188">
    <property type="entry name" value="FAD/NAD-bd_sf"/>
</dbReference>
<comment type="caution">
    <text evidence="7">The sequence shown here is derived from an EMBL/GenBank/DDBJ whole genome shotgun (WGS) entry which is preliminary data.</text>
</comment>
<evidence type="ECO:0000256" key="3">
    <source>
        <dbReference type="ARBA" id="ARBA00022630"/>
    </source>
</evidence>
<dbReference type="Proteomes" id="UP001174909">
    <property type="component" value="Unassembled WGS sequence"/>
</dbReference>
<evidence type="ECO:0000259" key="6">
    <source>
        <dbReference type="Pfam" id="PF01266"/>
    </source>
</evidence>
<dbReference type="PANTHER" id="PTHR10961">
    <property type="entry name" value="PEROXISOMAL SARCOSINE OXIDASE"/>
    <property type="match status" value="1"/>
</dbReference>